<accession>A0LUY3</accession>
<evidence type="ECO:0000313" key="9">
    <source>
        <dbReference type="Proteomes" id="UP000008221"/>
    </source>
</evidence>
<feature type="transmembrane region" description="Helical" evidence="7">
    <location>
        <begin position="388"/>
        <end position="406"/>
    </location>
</feature>
<dbReference type="KEGG" id="ace:Acel_1471"/>
<feature type="transmembrane region" description="Helical" evidence="7">
    <location>
        <begin position="321"/>
        <end position="343"/>
    </location>
</feature>
<dbReference type="eggNOG" id="COG0477">
    <property type="taxonomic scope" value="Bacteria"/>
</dbReference>
<dbReference type="InterPro" id="IPR036259">
    <property type="entry name" value="MFS_trans_sf"/>
</dbReference>
<keyword evidence="2" id="KW-0813">Transport</keyword>
<dbReference type="Gene3D" id="1.20.1250.20">
    <property type="entry name" value="MFS general substrate transporter like domains"/>
    <property type="match status" value="1"/>
</dbReference>
<dbReference type="InterPro" id="IPR010290">
    <property type="entry name" value="TM_effector"/>
</dbReference>
<evidence type="ECO:0000256" key="6">
    <source>
        <dbReference type="ARBA" id="ARBA00023136"/>
    </source>
</evidence>
<evidence type="ECO:0000256" key="1">
    <source>
        <dbReference type="ARBA" id="ARBA00004651"/>
    </source>
</evidence>
<feature type="transmembrane region" description="Helical" evidence="7">
    <location>
        <begin position="25"/>
        <end position="47"/>
    </location>
</feature>
<evidence type="ECO:0000256" key="7">
    <source>
        <dbReference type="SAM" id="Phobius"/>
    </source>
</evidence>
<dbReference type="Proteomes" id="UP000008221">
    <property type="component" value="Chromosome"/>
</dbReference>
<evidence type="ECO:0000256" key="5">
    <source>
        <dbReference type="ARBA" id="ARBA00022989"/>
    </source>
</evidence>
<keyword evidence="3" id="KW-1003">Cell membrane</keyword>
<comment type="subcellular location">
    <subcellularLocation>
        <location evidence="1">Cell membrane</location>
        <topology evidence="1">Multi-pass membrane protein</topology>
    </subcellularLocation>
</comment>
<dbReference type="AlphaFoldDB" id="A0LUY3"/>
<proteinExistence type="predicted"/>
<gene>
    <name evidence="8" type="ordered locus">Acel_1471</name>
</gene>
<dbReference type="GO" id="GO:0005886">
    <property type="term" value="C:plasma membrane"/>
    <property type="evidence" value="ECO:0007669"/>
    <property type="project" value="UniProtKB-SubCell"/>
</dbReference>
<protein>
    <submittedName>
        <fullName evidence="8">Major facilitator superfamily MFS_1</fullName>
    </submittedName>
</protein>
<dbReference type="PANTHER" id="PTHR23513:SF6">
    <property type="entry name" value="MAJOR FACILITATOR SUPERFAMILY ASSOCIATED DOMAIN-CONTAINING PROTEIN"/>
    <property type="match status" value="1"/>
</dbReference>
<keyword evidence="6 7" id="KW-0472">Membrane</keyword>
<reference evidence="8 9" key="1">
    <citation type="journal article" date="2009" name="Genome Res.">
        <title>Complete genome of the cellulolytic thermophile Acidothermus cellulolyticus 11B provides insights into its ecophysiological and evolutionary adaptations.</title>
        <authorList>
            <person name="Barabote R.D."/>
            <person name="Xie G."/>
            <person name="Leu D.H."/>
            <person name="Normand P."/>
            <person name="Necsulea A."/>
            <person name="Daubin V."/>
            <person name="Medigue C."/>
            <person name="Adney W.S."/>
            <person name="Xu X.C."/>
            <person name="Lapidus A."/>
            <person name="Parales R.E."/>
            <person name="Detter C."/>
            <person name="Pujic P."/>
            <person name="Bruce D."/>
            <person name="Lavire C."/>
            <person name="Challacombe J.F."/>
            <person name="Brettin T.S."/>
            <person name="Berry A.M."/>
        </authorList>
    </citation>
    <scope>NUCLEOTIDE SEQUENCE [LARGE SCALE GENOMIC DNA]</scope>
    <source>
        <strain evidence="9">ATCC 43068 / DSM 8971 / 11B</strain>
    </source>
</reference>
<keyword evidence="5 7" id="KW-1133">Transmembrane helix</keyword>
<dbReference type="EMBL" id="CP000481">
    <property type="protein sequence ID" value="ABK53243.1"/>
    <property type="molecule type" value="Genomic_DNA"/>
</dbReference>
<dbReference type="STRING" id="351607.Acel_1471"/>
<evidence type="ECO:0000313" key="8">
    <source>
        <dbReference type="EMBL" id="ABK53243.1"/>
    </source>
</evidence>
<dbReference type="CDD" id="cd06173">
    <property type="entry name" value="MFS_MefA_like"/>
    <property type="match status" value="1"/>
</dbReference>
<dbReference type="InParanoid" id="A0LUY3"/>
<dbReference type="HOGENOM" id="CLU_034180_13_2_11"/>
<dbReference type="Pfam" id="PF05977">
    <property type="entry name" value="MFS_3"/>
    <property type="match status" value="1"/>
</dbReference>
<feature type="transmembrane region" description="Helical" evidence="7">
    <location>
        <begin position="98"/>
        <end position="131"/>
    </location>
</feature>
<keyword evidence="9" id="KW-1185">Reference proteome</keyword>
<feature type="transmembrane region" description="Helical" evidence="7">
    <location>
        <begin position="179"/>
        <end position="199"/>
    </location>
</feature>
<organism evidence="8 9">
    <name type="scientific">Acidothermus cellulolyticus (strain ATCC 43068 / DSM 8971 / 11B)</name>
    <dbReference type="NCBI Taxonomy" id="351607"/>
    <lineage>
        <taxon>Bacteria</taxon>
        <taxon>Bacillati</taxon>
        <taxon>Actinomycetota</taxon>
        <taxon>Actinomycetes</taxon>
        <taxon>Acidothermales</taxon>
        <taxon>Acidothermaceae</taxon>
        <taxon>Acidothermus</taxon>
    </lineage>
</organism>
<dbReference type="PANTHER" id="PTHR23513">
    <property type="entry name" value="INTEGRAL MEMBRANE EFFLUX PROTEIN-RELATED"/>
    <property type="match status" value="1"/>
</dbReference>
<evidence type="ECO:0000256" key="2">
    <source>
        <dbReference type="ARBA" id="ARBA00022448"/>
    </source>
</evidence>
<dbReference type="RefSeq" id="WP_011720306.1">
    <property type="nucleotide sequence ID" value="NC_008578.1"/>
</dbReference>
<dbReference type="SUPFAM" id="SSF103473">
    <property type="entry name" value="MFS general substrate transporter"/>
    <property type="match status" value="1"/>
</dbReference>
<evidence type="ECO:0000256" key="3">
    <source>
        <dbReference type="ARBA" id="ARBA00022475"/>
    </source>
</evidence>
<keyword evidence="4 7" id="KW-0812">Transmembrane</keyword>
<feature type="transmembrane region" description="Helical" evidence="7">
    <location>
        <begin position="233"/>
        <end position="257"/>
    </location>
</feature>
<evidence type="ECO:0000256" key="4">
    <source>
        <dbReference type="ARBA" id="ARBA00022692"/>
    </source>
</evidence>
<dbReference type="OrthoDB" id="9815525at2"/>
<name>A0LUY3_ACIC1</name>
<sequence>MRHRDRVTAAPSAVSLWRHRNFRRLWIGETVSHFGTQVSVVAIPLVAVTTLHAGALAVGLLSTLETIAFAVLGLPAGAWCDRWRRRPVLITADVGRAIALATVPIAAAFHVLTFGQLCAVVTVSGVLTVFFDVDYQAFLPTLVGRDHVVAANGALEASRSAAALGGPSLGGLLAQLFTAPYAVAADAVSFAWSAAWIAAIDAAEVRKPRAQSSTGREILDGLRFVFGHRLLRMLAGSTASFNLFNGLTNAVVVLFLVRTVGLSAGSIGVLFSAAGLGGLAGALVAHRLNRSLGYARMIRGSAAIVALLAPLLPLTDRGWRLSLFVVWSLVGSAAIAAYNIATVSLRQVLCPPELLGRMNATMRFVVWGTLPLGSLLGGALGANLGLRGALWVAAIGTLGSPAWVFASPLRAGQPVTEGVF</sequence>
<feature type="transmembrane region" description="Helical" evidence="7">
    <location>
        <begin position="364"/>
        <end position="382"/>
    </location>
</feature>
<feature type="transmembrane region" description="Helical" evidence="7">
    <location>
        <begin position="53"/>
        <end position="77"/>
    </location>
</feature>
<feature type="transmembrane region" description="Helical" evidence="7">
    <location>
        <begin position="263"/>
        <end position="285"/>
    </location>
</feature>